<dbReference type="PANTHER" id="PTHR31793">
    <property type="entry name" value="4-HYDROXYBENZOYL-COA THIOESTERASE FAMILY MEMBER"/>
    <property type="match status" value="1"/>
</dbReference>
<sequence>MAERKQRQTLSDYVFFHEIETRWKDNDIYGHVNNVEYYSYFDTAVAAFLVSKLGLYFKSSPVIAYVIETGCTYFESIAFPDRIKVGVRIVKLGNSSVKYELAIFKNDGHDACAQGHFIHVYVDRTTDTPTLIPDDVRTAMQAITIA</sequence>
<proteinExistence type="inferred from homology"/>
<gene>
    <name evidence="3" type="ORF">DHf2319_12990</name>
</gene>
<dbReference type="SUPFAM" id="SSF54637">
    <property type="entry name" value="Thioesterase/thiol ester dehydrase-isomerase"/>
    <property type="match status" value="1"/>
</dbReference>
<reference evidence="3 4" key="1">
    <citation type="submission" date="2020-11" db="EMBL/GenBank/DDBJ databases">
        <title>Algicoccus daihaiensis sp.nov., isolated from Daihai Lake in Inner Mongolia.</title>
        <authorList>
            <person name="Kai J."/>
        </authorList>
    </citation>
    <scope>NUCLEOTIDE SEQUENCE [LARGE SCALE GENOMIC DNA]</scope>
    <source>
        <strain evidence="4">f23</strain>
    </source>
</reference>
<comment type="similarity">
    <text evidence="1">Belongs to the 4-hydroxybenzoyl-CoA thioesterase family.</text>
</comment>
<name>A0ABY4AJ62_9BURK</name>
<dbReference type="EMBL" id="CP063982">
    <property type="protein sequence ID" value="UOD50323.1"/>
    <property type="molecule type" value="Genomic_DNA"/>
</dbReference>
<dbReference type="CDD" id="cd00586">
    <property type="entry name" value="4HBT"/>
    <property type="match status" value="1"/>
</dbReference>
<evidence type="ECO:0000256" key="2">
    <source>
        <dbReference type="ARBA" id="ARBA00022801"/>
    </source>
</evidence>
<evidence type="ECO:0000256" key="1">
    <source>
        <dbReference type="ARBA" id="ARBA00005953"/>
    </source>
</evidence>
<keyword evidence="4" id="KW-1185">Reference proteome</keyword>
<dbReference type="Pfam" id="PF13279">
    <property type="entry name" value="4HBT_2"/>
    <property type="match status" value="1"/>
</dbReference>
<protein>
    <submittedName>
        <fullName evidence="3">Acyl-CoA thioesterase</fullName>
    </submittedName>
</protein>
<dbReference type="PANTHER" id="PTHR31793:SF27">
    <property type="entry name" value="NOVEL THIOESTERASE SUPERFAMILY DOMAIN AND SAPOSIN A-TYPE DOMAIN CONTAINING PROTEIN (0610012H03RIK)"/>
    <property type="match status" value="1"/>
</dbReference>
<evidence type="ECO:0000313" key="4">
    <source>
        <dbReference type="Proteomes" id="UP000831607"/>
    </source>
</evidence>
<dbReference type="InterPro" id="IPR050563">
    <property type="entry name" value="4-hydroxybenzoyl-CoA_TE"/>
</dbReference>
<evidence type="ECO:0000313" key="3">
    <source>
        <dbReference type="EMBL" id="UOD50323.1"/>
    </source>
</evidence>
<dbReference type="Proteomes" id="UP000831607">
    <property type="component" value="Chromosome"/>
</dbReference>
<keyword evidence="2" id="KW-0378">Hydrolase</keyword>
<accession>A0ABY4AJ62</accession>
<dbReference type="Gene3D" id="3.10.129.10">
    <property type="entry name" value="Hotdog Thioesterase"/>
    <property type="match status" value="1"/>
</dbReference>
<dbReference type="RefSeq" id="WP_243478729.1">
    <property type="nucleotide sequence ID" value="NZ_CP063982.1"/>
</dbReference>
<dbReference type="InterPro" id="IPR029069">
    <property type="entry name" value="HotDog_dom_sf"/>
</dbReference>
<organism evidence="3 4">
    <name type="scientific">Orrella daihaiensis</name>
    <dbReference type="NCBI Taxonomy" id="2782176"/>
    <lineage>
        <taxon>Bacteria</taxon>
        <taxon>Pseudomonadati</taxon>
        <taxon>Pseudomonadota</taxon>
        <taxon>Betaproteobacteria</taxon>
        <taxon>Burkholderiales</taxon>
        <taxon>Alcaligenaceae</taxon>
        <taxon>Orrella</taxon>
    </lineage>
</organism>